<evidence type="ECO:0000259" key="2">
    <source>
        <dbReference type="Pfam" id="PF22725"/>
    </source>
</evidence>
<dbReference type="PANTHER" id="PTHR43708:SF8">
    <property type="entry name" value="OXIDOREDUCTASE"/>
    <property type="match status" value="1"/>
</dbReference>
<name>A0A090IRX7_9BACI</name>
<feature type="domain" description="GFO/IDH/MocA-like oxidoreductase" evidence="2">
    <location>
        <begin position="132"/>
        <end position="249"/>
    </location>
</feature>
<dbReference type="Gene3D" id="3.30.360.10">
    <property type="entry name" value="Dihydrodipicolinate Reductase, domain 2"/>
    <property type="match status" value="1"/>
</dbReference>
<gene>
    <name evidence="4" type="ORF">B4167_3109</name>
    <name evidence="3" type="ORF">BT1A1_0989</name>
</gene>
<evidence type="ECO:0000313" key="5">
    <source>
        <dbReference type="Proteomes" id="UP000032076"/>
    </source>
</evidence>
<dbReference type="InterPro" id="IPR055170">
    <property type="entry name" value="GFO_IDH_MocA-like_dom"/>
</dbReference>
<keyword evidence="6" id="KW-1185">Reference proteome</keyword>
<evidence type="ECO:0000313" key="3">
    <source>
        <dbReference type="EMBL" id="CEE00836.1"/>
    </source>
</evidence>
<evidence type="ECO:0000313" key="6">
    <source>
        <dbReference type="Proteomes" id="UP000040576"/>
    </source>
</evidence>
<evidence type="ECO:0000259" key="1">
    <source>
        <dbReference type="Pfam" id="PF01408"/>
    </source>
</evidence>
<reference evidence="4 5" key="2">
    <citation type="submission" date="2015-01" db="EMBL/GenBank/DDBJ databases">
        <title>Draft Genome Sequences of Four Bacillus thermoamylovorans Strains, Isolated From Food Products.</title>
        <authorList>
            <person name="Krawcyk A.O."/>
            <person name="Berendsen E.M."/>
            <person name="Eijlander R.T."/>
            <person name="de Jong A."/>
            <person name="Wells-Bennik M."/>
            <person name="Kuipers O.P."/>
        </authorList>
    </citation>
    <scope>NUCLEOTIDE SEQUENCE [LARGE SCALE GENOMIC DNA]</scope>
    <source>
        <strain evidence="4 5">B4167</strain>
    </source>
</reference>
<dbReference type="Pfam" id="PF01408">
    <property type="entry name" value="GFO_IDH_MocA"/>
    <property type="match status" value="1"/>
</dbReference>
<dbReference type="RefSeq" id="WP_034768668.1">
    <property type="nucleotide sequence ID" value="NZ_CCRF01000035.1"/>
</dbReference>
<dbReference type="InterPro" id="IPR036291">
    <property type="entry name" value="NAD(P)-bd_dom_sf"/>
</dbReference>
<dbReference type="Proteomes" id="UP000040576">
    <property type="component" value="Unassembled WGS sequence"/>
</dbReference>
<dbReference type="PATRIC" id="fig|35841.7.peg.3181"/>
<dbReference type="GO" id="GO:0050112">
    <property type="term" value="F:inositol 2-dehydrogenase (NAD+) activity"/>
    <property type="evidence" value="ECO:0007669"/>
    <property type="project" value="UniProtKB-EC"/>
</dbReference>
<accession>A0A090IRX7</accession>
<dbReference type="Gene3D" id="3.40.50.720">
    <property type="entry name" value="NAD(P)-binding Rossmann-like Domain"/>
    <property type="match status" value="1"/>
</dbReference>
<dbReference type="InterPro" id="IPR000683">
    <property type="entry name" value="Gfo/Idh/MocA-like_OxRdtase_N"/>
</dbReference>
<dbReference type="EMBL" id="CCRF01000035">
    <property type="protein sequence ID" value="CEE00836.1"/>
    <property type="molecule type" value="Genomic_DNA"/>
</dbReference>
<dbReference type="InterPro" id="IPR051317">
    <property type="entry name" value="Gfo/Idh/MocA_oxidoreduct"/>
</dbReference>
<proteinExistence type="predicted"/>
<dbReference type="AlphaFoldDB" id="A0A090IRX7"/>
<dbReference type="Proteomes" id="UP000032076">
    <property type="component" value="Unassembled WGS sequence"/>
</dbReference>
<dbReference type="PANTHER" id="PTHR43708">
    <property type="entry name" value="CONSERVED EXPRESSED OXIDOREDUCTASE (EUROFUNG)"/>
    <property type="match status" value="1"/>
</dbReference>
<organism evidence="3 6">
    <name type="scientific">Caldibacillus thermoamylovorans</name>
    <dbReference type="NCBI Taxonomy" id="35841"/>
    <lineage>
        <taxon>Bacteria</taxon>
        <taxon>Bacillati</taxon>
        <taxon>Bacillota</taxon>
        <taxon>Bacilli</taxon>
        <taxon>Bacillales</taxon>
        <taxon>Bacillaceae</taxon>
        <taxon>Caldibacillus</taxon>
    </lineage>
</organism>
<dbReference type="EMBL" id="JXLU01000103">
    <property type="protein sequence ID" value="KIO72134.1"/>
    <property type="molecule type" value="Genomic_DNA"/>
</dbReference>
<dbReference type="OrthoDB" id="9815825at2"/>
<reference evidence="3 6" key="1">
    <citation type="submission" date="2014-07" db="EMBL/GenBank/DDBJ databases">
        <authorList>
            <person name="Wibberg Daniel"/>
        </authorList>
    </citation>
    <scope>NUCLEOTIDE SEQUENCE [LARGE SCALE GENOMIC DNA]</scope>
</reference>
<sequence length="353" mass="39320">MTTRTYNLAVVGYGGMGSYHVDHLLKSNPQIHVKGIFDIKQERNDVALSKGLQVYESLDALLSDKSIHIVLIATPNDVHKEIAIKALKAHKHVVCEKPVTIYARDLEEIMTVAEETGQVFMVHQNRRWDEDFLTVKKIYNEKMTGEIFHIESRVHGANGIPGDWRHLKKNGGGMVLDWGVHLLDQLLFMIHSPVTSVYANLSYVLGDEVDDGFQTYLTFANGITALVEVGTTNFISLPRWYLKGTEGTAIIEDWGLNGKIVKQNKDIIASAPKPIKAGQGLTKTMAPPSEEATTMVNLPAASVLSQDFYDNLVSVIEGRTEAIVKNHEVLRVLKLMEIIFESAEKNEVVKTSL</sequence>
<evidence type="ECO:0000313" key="4">
    <source>
        <dbReference type="EMBL" id="KIO72134.1"/>
    </source>
</evidence>
<protein>
    <submittedName>
        <fullName evidence="4">Myo-inositol 2-dehydrogenase</fullName>
        <ecNumber evidence="4">1.1.1.18</ecNumber>
    </submittedName>
    <submittedName>
        <fullName evidence="3">Oxidoreductase, Gfo/Idh/MocA family</fullName>
    </submittedName>
</protein>
<dbReference type="GO" id="GO:0000166">
    <property type="term" value="F:nucleotide binding"/>
    <property type="evidence" value="ECO:0007669"/>
    <property type="project" value="InterPro"/>
</dbReference>
<dbReference type="EC" id="1.1.1.18" evidence="4"/>
<keyword evidence="4" id="KW-0560">Oxidoreductase</keyword>
<feature type="domain" description="Gfo/Idh/MocA-like oxidoreductase N-terminal" evidence="1">
    <location>
        <begin position="7"/>
        <end position="123"/>
    </location>
</feature>
<dbReference type="SUPFAM" id="SSF55347">
    <property type="entry name" value="Glyceraldehyde-3-phosphate dehydrogenase-like, C-terminal domain"/>
    <property type="match status" value="1"/>
</dbReference>
<dbReference type="Pfam" id="PF22725">
    <property type="entry name" value="GFO_IDH_MocA_C3"/>
    <property type="match status" value="1"/>
</dbReference>
<dbReference type="SUPFAM" id="SSF51735">
    <property type="entry name" value="NAD(P)-binding Rossmann-fold domains"/>
    <property type="match status" value="1"/>
</dbReference>